<organism evidence="2 3">
    <name type="scientific">Natronorubrum tibetense GA33</name>
    <dbReference type="NCBI Taxonomy" id="1114856"/>
    <lineage>
        <taxon>Archaea</taxon>
        <taxon>Methanobacteriati</taxon>
        <taxon>Methanobacteriota</taxon>
        <taxon>Stenosarchaea group</taxon>
        <taxon>Halobacteria</taxon>
        <taxon>Halobacteriales</taxon>
        <taxon>Natrialbaceae</taxon>
        <taxon>Natronorubrum</taxon>
    </lineage>
</organism>
<feature type="transmembrane region" description="Helical" evidence="1">
    <location>
        <begin position="91"/>
        <end position="113"/>
    </location>
</feature>
<dbReference type="STRING" id="1114856.GCA_000383975_00789"/>
<name>L9VYZ4_9EURY</name>
<accession>L9VYZ4</accession>
<dbReference type="Proteomes" id="UP000011599">
    <property type="component" value="Unassembled WGS sequence"/>
</dbReference>
<evidence type="ECO:0000256" key="1">
    <source>
        <dbReference type="SAM" id="Phobius"/>
    </source>
</evidence>
<sequence length="115" mass="12121">MNVKVGTMNELRTLRDAFYMGLMGVLSLFIFVAAMRIWAADSPGESVEVFAQSVSILVLVALPTSEIGIILAMIMATVGAAIPLSGRNPHLILAAVFAGMGWGAANILVKLVFGI</sequence>
<keyword evidence="3" id="KW-1185">Reference proteome</keyword>
<evidence type="ECO:0000313" key="2">
    <source>
        <dbReference type="EMBL" id="ELY42226.1"/>
    </source>
</evidence>
<feature type="transmembrane region" description="Helical" evidence="1">
    <location>
        <begin position="17"/>
        <end position="38"/>
    </location>
</feature>
<protein>
    <submittedName>
        <fullName evidence="2">Uncharacterized protein</fullName>
    </submittedName>
</protein>
<gene>
    <name evidence="2" type="ORF">C496_07503</name>
</gene>
<dbReference type="AlphaFoldDB" id="L9VYZ4"/>
<reference evidence="2 3" key="1">
    <citation type="journal article" date="2014" name="PLoS Genet.">
        <title>Phylogenetically driven sequencing of extremely halophilic archaea reveals strategies for static and dynamic osmo-response.</title>
        <authorList>
            <person name="Becker E.A."/>
            <person name="Seitzer P.M."/>
            <person name="Tritt A."/>
            <person name="Larsen D."/>
            <person name="Krusor M."/>
            <person name="Yao A.I."/>
            <person name="Wu D."/>
            <person name="Madern D."/>
            <person name="Eisen J.A."/>
            <person name="Darling A.E."/>
            <person name="Facciotti M.T."/>
        </authorList>
    </citation>
    <scope>NUCLEOTIDE SEQUENCE [LARGE SCALE GENOMIC DNA]</scope>
    <source>
        <strain evidence="2 3">GA33</strain>
    </source>
</reference>
<feature type="transmembrane region" description="Helical" evidence="1">
    <location>
        <begin position="50"/>
        <end position="79"/>
    </location>
</feature>
<keyword evidence="1" id="KW-0812">Transmembrane</keyword>
<comment type="caution">
    <text evidence="2">The sequence shown here is derived from an EMBL/GenBank/DDBJ whole genome shotgun (WGS) entry which is preliminary data.</text>
</comment>
<evidence type="ECO:0000313" key="3">
    <source>
        <dbReference type="Proteomes" id="UP000011599"/>
    </source>
</evidence>
<proteinExistence type="predicted"/>
<keyword evidence="1" id="KW-0472">Membrane</keyword>
<keyword evidence="1" id="KW-1133">Transmembrane helix</keyword>
<dbReference type="EMBL" id="AOHW01000023">
    <property type="protein sequence ID" value="ELY42226.1"/>
    <property type="molecule type" value="Genomic_DNA"/>
</dbReference>